<evidence type="ECO:0000256" key="6">
    <source>
        <dbReference type="ARBA" id="ARBA00022840"/>
    </source>
</evidence>
<evidence type="ECO:0000256" key="1">
    <source>
        <dbReference type="ARBA" id="ARBA00004496"/>
    </source>
</evidence>
<dbReference type="PANTHER" id="PTHR11956:SF5">
    <property type="entry name" value="ARGININE--TRNA LIGASE, CYTOPLASMIC"/>
    <property type="match status" value="1"/>
</dbReference>
<comment type="subunit">
    <text evidence="10">Monomer.</text>
</comment>
<dbReference type="RefSeq" id="WP_058503425.1">
    <property type="nucleotide sequence ID" value="NZ_CAAAIF010000005.1"/>
</dbReference>
<evidence type="ECO:0000313" key="14">
    <source>
        <dbReference type="EMBL" id="KTD38846.1"/>
    </source>
</evidence>
<dbReference type="STRING" id="45070.Lnau_0340"/>
<dbReference type="Pfam" id="PF05746">
    <property type="entry name" value="DALR_1"/>
    <property type="match status" value="1"/>
</dbReference>
<dbReference type="PRINTS" id="PR01038">
    <property type="entry name" value="TRNASYNTHARG"/>
</dbReference>
<evidence type="ECO:0000259" key="13">
    <source>
        <dbReference type="SMART" id="SM01016"/>
    </source>
</evidence>
<dbReference type="GO" id="GO:0005524">
    <property type="term" value="F:ATP binding"/>
    <property type="evidence" value="ECO:0007669"/>
    <property type="project" value="UniProtKB-UniRule"/>
</dbReference>
<sequence length="586" mass="65734">MKSAFEQILAQALDTLKKASSLPADLEVEIKLERAKDKTHGDFATNLALMLAKPCRQAPRKLAELIVNHLPPHAQIERVEIADPGFINFFIRDEARSQIIAAVLKQGEAFGRSDLGKGEKVILEFVSANPTGPLHVGHGRGAAFGATLANILIAAGYAVSSEYYVNDAGRQMNILAVSVWLRYLSLAGEEIIFPANGYRGAYVLQIAQQILDQQGNAYVQPWSLIQEGLPADEPQGGDKELYIDAVIEQAKRLLGEPGFKLFHKQALDFVLDDIKEDLAEFGVHYNHWFSEQSLLDDGAIKKGIQALKDAGHTYEKEGALWFRATDFADEKDRVLIRANGQTTYFASDVAYHWDKYERGFERVIDVFGADHHGYVTRVRAALTALGHDEKALDVLFVQFAILYRGAERVQMSTRSGSFVTLRELREEVGNDAARFFYVMRKPEQHMDFDLDLAKSESSDNPVYYIQYAHARISSVLRQLLERGLNWNEEEGLAHLDLLVEPQETALISLISRYPEVIETAAKLCEPHQLAYYLRELANGLHSYYNAVQLLCEQTLLRSARLCLLKAVRQILRNGLQLIGVSTPESM</sequence>
<dbReference type="HAMAP" id="MF_00123">
    <property type="entry name" value="Arg_tRNA_synth"/>
    <property type="match status" value="1"/>
</dbReference>
<keyword evidence="6 10" id="KW-0067">ATP-binding</keyword>
<keyword evidence="15" id="KW-1185">Reference proteome</keyword>
<dbReference type="GO" id="GO:0004814">
    <property type="term" value="F:arginine-tRNA ligase activity"/>
    <property type="evidence" value="ECO:0007669"/>
    <property type="project" value="UniProtKB-UniRule"/>
</dbReference>
<evidence type="ECO:0000256" key="4">
    <source>
        <dbReference type="ARBA" id="ARBA00022598"/>
    </source>
</evidence>
<dbReference type="InterPro" id="IPR009080">
    <property type="entry name" value="tRNAsynth_Ia_anticodon-bd"/>
</dbReference>
<feature type="domain" description="Arginyl tRNA synthetase N-terminal" evidence="13">
    <location>
        <begin position="3"/>
        <end position="91"/>
    </location>
</feature>
<dbReference type="InterPro" id="IPR036695">
    <property type="entry name" value="Arg-tRNA-synth_N_sf"/>
</dbReference>
<dbReference type="OrthoDB" id="9803211at2"/>
<dbReference type="InterPro" id="IPR008909">
    <property type="entry name" value="DALR_anticod-bd"/>
</dbReference>
<proteinExistence type="inferred from homology"/>
<dbReference type="EMBL" id="LNYO01000004">
    <property type="protein sequence ID" value="KTD38846.1"/>
    <property type="molecule type" value="Genomic_DNA"/>
</dbReference>
<gene>
    <name evidence="14" type="primary">argS_1</name>
    <name evidence="10" type="synonym">argS</name>
    <name evidence="14" type="ORF">Lnau_0340</name>
</gene>
<dbReference type="SMART" id="SM00836">
    <property type="entry name" value="DALR_1"/>
    <property type="match status" value="1"/>
</dbReference>
<dbReference type="GO" id="GO:0006420">
    <property type="term" value="P:arginyl-tRNA aminoacylation"/>
    <property type="evidence" value="ECO:0007669"/>
    <property type="project" value="UniProtKB-UniRule"/>
</dbReference>
<dbReference type="Gene3D" id="3.40.50.620">
    <property type="entry name" value="HUPs"/>
    <property type="match status" value="1"/>
</dbReference>
<dbReference type="FunFam" id="3.30.1360.70:FF:000003">
    <property type="entry name" value="Arginine--tRNA ligase"/>
    <property type="match status" value="1"/>
</dbReference>
<dbReference type="FunFam" id="1.10.730.10:FF:000008">
    <property type="entry name" value="Arginine--tRNA ligase"/>
    <property type="match status" value="1"/>
</dbReference>
<comment type="catalytic activity">
    <reaction evidence="9 10">
        <text>tRNA(Arg) + L-arginine + ATP = L-arginyl-tRNA(Arg) + AMP + diphosphate</text>
        <dbReference type="Rhea" id="RHEA:20301"/>
        <dbReference type="Rhea" id="RHEA-COMP:9658"/>
        <dbReference type="Rhea" id="RHEA-COMP:9673"/>
        <dbReference type="ChEBI" id="CHEBI:30616"/>
        <dbReference type="ChEBI" id="CHEBI:32682"/>
        <dbReference type="ChEBI" id="CHEBI:33019"/>
        <dbReference type="ChEBI" id="CHEBI:78442"/>
        <dbReference type="ChEBI" id="CHEBI:78513"/>
        <dbReference type="ChEBI" id="CHEBI:456215"/>
        <dbReference type="EC" id="6.1.1.19"/>
    </reaction>
</comment>
<dbReference type="InterPro" id="IPR001278">
    <property type="entry name" value="Arg-tRNA-ligase"/>
</dbReference>
<keyword evidence="5 10" id="KW-0547">Nucleotide-binding</keyword>
<feature type="domain" description="DALR anticodon binding" evidence="12">
    <location>
        <begin position="465"/>
        <end position="586"/>
    </location>
</feature>
<evidence type="ECO:0000256" key="3">
    <source>
        <dbReference type="ARBA" id="ARBA00022490"/>
    </source>
</evidence>
<dbReference type="Gene3D" id="3.30.1360.70">
    <property type="entry name" value="Arginyl tRNA synthetase N-terminal domain"/>
    <property type="match status" value="1"/>
</dbReference>
<comment type="subcellular location">
    <subcellularLocation>
        <location evidence="1 10">Cytoplasm</location>
    </subcellularLocation>
</comment>
<dbReference type="Proteomes" id="UP000054725">
    <property type="component" value="Unassembled WGS sequence"/>
</dbReference>
<evidence type="ECO:0000259" key="12">
    <source>
        <dbReference type="SMART" id="SM00836"/>
    </source>
</evidence>
<keyword evidence="8 10" id="KW-0030">Aminoacyl-tRNA synthetase</keyword>
<dbReference type="NCBIfam" id="TIGR00456">
    <property type="entry name" value="argS"/>
    <property type="match status" value="1"/>
</dbReference>
<evidence type="ECO:0000256" key="7">
    <source>
        <dbReference type="ARBA" id="ARBA00022917"/>
    </source>
</evidence>
<feature type="short sequence motif" description="'HIGH' region" evidence="10">
    <location>
        <begin position="128"/>
        <end position="138"/>
    </location>
</feature>
<dbReference type="InterPro" id="IPR001412">
    <property type="entry name" value="aa-tRNA-synth_I_CS"/>
</dbReference>
<dbReference type="PANTHER" id="PTHR11956">
    <property type="entry name" value="ARGINYL-TRNA SYNTHETASE"/>
    <property type="match status" value="1"/>
</dbReference>
<dbReference type="EC" id="6.1.1.19" evidence="10"/>
<organism evidence="14 15">
    <name type="scientific">Legionella nautarum</name>
    <dbReference type="NCBI Taxonomy" id="45070"/>
    <lineage>
        <taxon>Bacteria</taxon>
        <taxon>Pseudomonadati</taxon>
        <taxon>Pseudomonadota</taxon>
        <taxon>Gammaproteobacteria</taxon>
        <taxon>Legionellales</taxon>
        <taxon>Legionellaceae</taxon>
        <taxon>Legionella</taxon>
    </lineage>
</organism>
<dbReference type="SUPFAM" id="SSF55190">
    <property type="entry name" value="Arginyl-tRNA synthetase (ArgRS), N-terminal 'additional' domain"/>
    <property type="match status" value="1"/>
</dbReference>
<evidence type="ECO:0000256" key="11">
    <source>
        <dbReference type="RuleBase" id="RU363038"/>
    </source>
</evidence>
<accession>A0A0W0X2N2</accession>
<keyword evidence="4 10" id="KW-0436">Ligase</keyword>
<dbReference type="AlphaFoldDB" id="A0A0W0X2N2"/>
<evidence type="ECO:0000256" key="2">
    <source>
        <dbReference type="ARBA" id="ARBA00005594"/>
    </source>
</evidence>
<dbReference type="PATRIC" id="fig|45070.6.peg.353"/>
<dbReference type="CDD" id="cd00671">
    <property type="entry name" value="ArgRS_core"/>
    <property type="match status" value="1"/>
</dbReference>
<evidence type="ECO:0000313" key="15">
    <source>
        <dbReference type="Proteomes" id="UP000054725"/>
    </source>
</evidence>
<evidence type="ECO:0000256" key="9">
    <source>
        <dbReference type="ARBA" id="ARBA00049339"/>
    </source>
</evidence>
<name>A0A0W0X2N2_9GAMM</name>
<dbReference type="PROSITE" id="PS00178">
    <property type="entry name" value="AA_TRNA_LIGASE_I"/>
    <property type="match status" value="1"/>
</dbReference>
<evidence type="ECO:0000256" key="8">
    <source>
        <dbReference type="ARBA" id="ARBA00023146"/>
    </source>
</evidence>
<reference evidence="14 15" key="1">
    <citation type="submission" date="2015-11" db="EMBL/GenBank/DDBJ databases">
        <title>Genomic analysis of 38 Legionella species identifies large and diverse effector repertoires.</title>
        <authorList>
            <person name="Burstein D."/>
            <person name="Amaro F."/>
            <person name="Zusman T."/>
            <person name="Lifshitz Z."/>
            <person name="Cohen O."/>
            <person name="Gilbert J.A."/>
            <person name="Pupko T."/>
            <person name="Shuman H.A."/>
            <person name="Segal G."/>
        </authorList>
    </citation>
    <scope>NUCLEOTIDE SEQUENCE [LARGE SCALE GENOMIC DNA]</scope>
    <source>
        <strain evidence="14 15">ATCC 49506</strain>
    </source>
</reference>
<evidence type="ECO:0000256" key="10">
    <source>
        <dbReference type="HAMAP-Rule" id="MF_00123"/>
    </source>
</evidence>
<dbReference type="Gene3D" id="1.10.730.10">
    <property type="entry name" value="Isoleucyl-tRNA Synthetase, Domain 1"/>
    <property type="match status" value="1"/>
</dbReference>
<keyword evidence="3 10" id="KW-0963">Cytoplasm</keyword>
<comment type="similarity">
    <text evidence="2 10 11">Belongs to the class-I aminoacyl-tRNA synthetase family.</text>
</comment>
<comment type="caution">
    <text evidence="14">The sequence shown here is derived from an EMBL/GenBank/DDBJ whole genome shotgun (WGS) entry which is preliminary data.</text>
</comment>
<dbReference type="Pfam" id="PF03485">
    <property type="entry name" value="Arg_tRNA_synt_N"/>
    <property type="match status" value="1"/>
</dbReference>
<protein>
    <recommendedName>
        <fullName evidence="10">Arginine--tRNA ligase</fullName>
        <ecNumber evidence="10">6.1.1.19</ecNumber>
    </recommendedName>
    <alternativeName>
        <fullName evidence="10">Arginyl-tRNA synthetase</fullName>
        <shortName evidence="10">ArgRS</shortName>
    </alternativeName>
</protein>
<dbReference type="InterPro" id="IPR035684">
    <property type="entry name" value="ArgRS_core"/>
</dbReference>
<dbReference type="Pfam" id="PF00750">
    <property type="entry name" value="tRNA-synt_1d"/>
    <property type="match status" value="2"/>
</dbReference>
<dbReference type="InterPro" id="IPR005148">
    <property type="entry name" value="Arg-tRNA-synth_N"/>
</dbReference>
<dbReference type="SMART" id="SM01016">
    <property type="entry name" value="Arg_tRNA_synt_N"/>
    <property type="match status" value="1"/>
</dbReference>
<dbReference type="GO" id="GO:0005737">
    <property type="term" value="C:cytoplasm"/>
    <property type="evidence" value="ECO:0007669"/>
    <property type="project" value="UniProtKB-SubCell"/>
</dbReference>
<dbReference type="SUPFAM" id="SSF52374">
    <property type="entry name" value="Nucleotidylyl transferase"/>
    <property type="match status" value="1"/>
</dbReference>
<dbReference type="InterPro" id="IPR014729">
    <property type="entry name" value="Rossmann-like_a/b/a_fold"/>
</dbReference>
<keyword evidence="7 10" id="KW-0648">Protein biosynthesis</keyword>
<evidence type="ECO:0000256" key="5">
    <source>
        <dbReference type="ARBA" id="ARBA00022741"/>
    </source>
</evidence>
<dbReference type="SUPFAM" id="SSF47323">
    <property type="entry name" value="Anticodon-binding domain of a subclass of class I aminoacyl-tRNA synthetases"/>
    <property type="match status" value="1"/>
</dbReference>